<dbReference type="InParanoid" id="G3IB47"/>
<dbReference type="AlphaFoldDB" id="G3IB47"/>
<dbReference type="EMBL" id="JH001796">
    <property type="protein sequence ID" value="EGW14248.1"/>
    <property type="molecule type" value="Genomic_DNA"/>
</dbReference>
<proteinExistence type="predicted"/>
<evidence type="ECO:0000313" key="2">
    <source>
        <dbReference type="Proteomes" id="UP000001075"/>
    </source>
</evidence>
<evidence type="ECO:0000313" key="1">
    <source>
        <dbReference type="EMBL" id="EGW14248.1"/>
    </source>
</evidence>
<gene>
    <name evidence="1" type="ORF">I79_020836</name>
</gene>
<protein>
    <submittedName>
        <fullName evidence="1">Uncharacterized protein</fullName>
    </submittedName>
</protein>
<sequence length="63" mass="7540">MKRNPSCYSVHIRKVSQETSFKFSCLVPHEHLIKMCEETIVIHFFPSEAFWWEQLPEPMLDNS</sequence>
<reference evidence="2" key="1">
    <citation type="journal article" date="2011" name="Nat. Biotechnol.">
        <title>The genomic sequence of the Chinese hamster ovary (CHO)-K1 cell line.</title>
        <authorList>
            <person name="Xu X."/>
            <person name="Nagarajan H."/>
            <person name="Lewis N.E."/>
            <person name="Pan S."/>
            <person name="Cai Z."/>
            <person name="Liu X."/>
            <person name="Chen W."/>
            <person name="Xie M."/>
            <person name="Wang W."/>
            <person name="Hammond S."/>
            <person name="Andersen M.R."/>
            <person name="Neff N."/>
            <person name="Passarelli B."/>
            <person name="Koh W."/>
            <person name="Fan H.C."/>
            <person name="Wang J."/>
            <person name="Gui Y."/>
            <person name="Lee K.H."/>
            <person name="Betenbaugh M.J."/>
            <person name="Quake S.R."/>
            <person name="Famili I."/>
            <person name="Palsson B.O."/>
            <person name="Wang J."/>
        </authorList>
    </citation>
    <scope>NUCLEOTIDE SEQUENCE [LARGE SCALE GENOMIC DNA]</scope>
    <source>
        <strain evidence="2">CHO K1 cell line</strain>
    </source>
</reference>
<accession>G3IB47</accession>
<organism evidence="1 2">
    <name type="scientific">Cricetulus griseus</name>
    <name type="common">Chinese hamster</name>
    <name type="synonym">Cricetulus barabensis griseus</name>
    <dbReference type="NCBI Taxonomy" id="10029"/>
    <lineage>
        <taxon>Eukaryota</taxon>
        <taxon>Metazoa</taxon>
        <taxon>Chordata</taxon>
        <taxon>Craniata</taxon>
        <taxon>Vertebrata</taxon>
        <taxon>Euteleostomi</taxon>
        <taxon>Mammalia</taxon>
        <taxon>Eutheria</taxon>
        <taxon>Euarchontoglires</taxon>
        <taxon>Glires</taxon>
        <taxon>Rodentia</taxon>
        <taxon>Myomorpha</taxon>
        <taxon>Muroidea</taxon>
        <taxon>Cricetidae</taxon>
        <taxon>Cricetinae</taxon>
        <taxon>Cricetulus</taxon>
    </lineage>
</organism>
<dbReference type="Proteomes" id="UP000001075">
    <property type="component" value="Unassembled WGS sequence"/>
</dbReference>
<name>G3IB47_CRIGR</name>